<proteinExistence type="predicted"/>
<evidence type="ECO:0000256" key="1">
    <source>
        <dbReference type="SAM" id="MobiDB-lite"/>
    </source>
</evidence>
<evidence type="ECO:0000313" key="2">
    <source>
        <dbReference type="EMBL" id="ERN04970.1"/>
    </source>
</evidence>
<accession>W1PD42</accession>
<sequence length="104" mass="12044">MHIFYAPTPYANNEGGCCNPDFQALSTPEIVRKHAWNKAQNLKSPREISSRLQKEHKSSPKYPEDIAQVSAQLGKAPKRYEERMIKEYCTRKCMDEHHSKVNPK</sequence>
<evidence type="ECO:0000313" key="3">
    <source>
        <dbReference type="Proteomes" id="UP000017836"/>
    </source>
</evidence>
<dbReference type="Proteomes" id="UP000017836">
    <property type="component" value="Unassembled WGS sequence"/>
</dbReference>
<organism evidence="2 3">
    <name type="scientific">Amborella trichopoda</name>
    <dbReference type="NCBI Taxonomy" id="13333"/>
    <lineage>
        <taxon>Eukaryota</taxon>
        <taxon>Viridiplantae</taxon>
        <taxon>Streptophyta</taxon>
        <taxon>Embryophyta</taxon>
        <taxon>Tracheophyta</taxon>
        <taxon>Spermatophyta</taxon>
        <taxon>Magnoliopsida</taxon>
        <taxon>Amborellales</taxon>
        <taxon>Amborellaceae</taxon>
        <taxon>Amborella</taxon>
    </lineage>
</organism>
<dbReference type="Gramene" id="ERN04970">
    <property type="protein sequence ID" value="ERN04970"/>
    <property type="gene ID" value="AMTR_s00080p00164230"/>
</dbReference>
<protein>
    <submittedName>
        <fullName evidence="2">Uncharacterized protein</fullName>
    </submittedName>
</protein>
<dbReference type="HOGENOM" id="CLU_2253750_0_0_1"/>
<name>W1PD42_AMBTC</name>
<keyword evidence="3" id="KW-1185">Reference proteome</keyword>
<dbReference type="AlphaFoldDB" id="W1PD42"/>
<feature type="region of interest" description="Disordered" evidence="1">
    <location>
        <begin position="41"/>
        <end position="61"/>
    </location>
</feature>
<dbReference type="EMBL" id="KI394095">
    <property type="protein sequence ID" value="ERN04970.1"/>
    <property type="molecule type" value="Genomic_DNA"/>
</dbReference>
<gene>
    <name evidence="2" type="ORF">AMTR_s00080p00164230</name>
</gene>
<feature type="compositionally biased region" description="Basic and acidic residues" evidence="1">
    <location>
        <begin position="44"/>
        <end position="61"/>
    </location>
</feature>
<reference evidence="3" key="1">
    <citation type="journal article" date="2013" name="Science">
        <title>The Amborella genome and the evolution of flowering plants.</title>
        <authorList>
            <consortium name="Amborella Genome Project"/>
        </authorList>
    </citation>
    <scope>NUCLEOTIDE SEQUENCE [LARGE SCALE GENOMIC DNA]</scope>
</reference>